<dbReference type="RefSeq" id="XP_003195206.1">
    <property type="nucleotide sequence ID" value="XM_003195158.1"/>
</dbReference>
<dbReference type="OrthoDB" id="2506088at2759"/>
<dbReference type="eggNOG" id="ENOG502SJ45">
    <property type="taxonomic scope" value="Eukaryota"/>
</dbReference>
<organism evidence="1 2">
    <name type="scientific">Cryptococcus gattii serotype B (strain WM276 / ATCC MYA-4071)</name>
    <name type="common">Filobasidiella gattii</name>
    <name type="synonym">Cryptococcus bacillisporus</name>
    <dbReference type="NCBI Taxonomy" id="367775"/>
    <lineage>
        <taxon>Eukaryota</taxon>
        <taxon>Fungi</taxon>
        <taxon>Dikarya</taxon>
        <taxon>Basidiomycota</taxon>
        <taxon>Agaricomycotina</taxon>
        <taxon>Tremellomycetes</taxon>
        <taxon>Tremellales</taxon>
        <taxon>Cryptococcaceae</taxon>
        <taxon>Cryptococcus</taxon>
        <taxon>Cryptococcus gattii species complex</taxon>
    </lineage>
</organism>
<gene>
    <name evidence="1" type="ordered locus">CGB_G2190C</name>
</gene>
<evidence type="ECO:0000313" key="1">
    <source>
        <dbReference type="EMBL" id="ADV23419.1"/>
    </source>
</evidence>
<protein>
    <submittedName>
        <fullName evidence="1">Uncharacterized protein</fullName>
    </submittedName>
</protein>
<name>E6R982_CRYGW</name>
<dbReference type="HOGENOM" id="CLU_1151737_0_0_1"/>
<proteinExistence type="predicted"/>
<dbReference type="AlphaFoldDB" id="E6R982"/>
<dbReference type="VEuPathDB" id="FungiDB:CGB_G2190C"/>
<sequence length="241" mass="27115">MTTTPPRSVQTIKASLEQQLDLAMQGGSVDATKKLQAEKKAKDEIYKIMQDWFDQQPGLKMNPLLDVAGYQRTMNIHMAKLESAVKDCLDADKSDASYIWQYSHALNGRHYRFLSQCLPLQLLGIFPKAEDKVTCQVMLAIAALGAHLCRAPVSMVLDSPCNMNLDPEILTANVQDLLDEICPDIITKKPKVHYFCHIIRDVLRFGPVVHQATERYKKFNNVFRGCTIHGNGQVNSRNVDA</sequence>
<reference evidence="1 2" key="1">
    <citation type="journal article" date="2011" name="MBio">
        <title>Genome variation in Cryptococcus gattii, an emerging pathogen of immunocompetent hosts.</title>
        <authorList>
            <person name="D'Souza C.A."/>
            <person name="Kronstad J.W."/>
            <person name="Taylor G."/>
            <person name="Warren R."/>
            <person name="Yuen M."/>
            <person name="Hu G."/>
            <person name="Jung W.H."/>
            <person name="Sham A."/>
            <person name="Kidd S.E."/>
            <person name="Tangen K."/>
            <person name="Lee N."/>
            <person name="Zeilmaker T."/>
            <person name="Sawkins J."/>
            <person name="McVicker G."/>
            <person name="Shah S."/>
            <person name="Gnerre S."/>
            <person name="Griggs A."/>
            <person name="Zeng Q."/>
            <person name="Bartlett K."/>
            <person name="Li W."/>
            <person name="Wang X."/>
            <person name="Heitman J."/>
            <person name="Stajich J.E."/>
            <person name="Fraser J.A."/>
            <person name="Meyer W."/>
            <person name="Carter D."/>
            <person name="Schein J."/>
            <person name="Krzywinski M."/>
            <person name="Kwon-Chung K.J."/>
            <person name="Varma A."/>
            <person name="Wang J."/>
            <person name="Brunham R."/>
            <person name="Fyfe M."/>
            <person name="Ouellette B.F."/>
            <person name="Siddiqui A."/>
            <person name="Marra M."/>
            <person name="Jones S."/>
            <person name="Holt R."/>
            <person name="Birren B.W."/>
            <person name="Galagan J.E."/>
            <person name="Cuomo C.A."/>
        </authorList>
    </citation>
    <scope>NUCLEOTIDE SEQUENCE [LARGE SCALE GENOMIC DNA]</scope>
    <source>
        <strain evidence="2">WM276 / ATCC MYA-4071</strain>
    </source>
</reference>
<dbReference type="GeneID" id="10188976"/>
<dbReference type="Proteomes" id="UP000007805">
    <property type="component" value="Chromosome G"/>
</dbReference>
<reference key="2">
    <citation type="journal article" date="2011" name="MBio">
        <title>Genome variation in Cryptococcus gattii, an emerging pathogen of immunocompetent hosts.</title>
        <authorList>
            <person name="D'Souza C.A."/>
            <person name="Kronstad J.W."/>
            <person name="Taylor G."/>
            <person name="Warren R."/>
            <person name="Yuen M."/>
            <person name="Hu G."/>
            <person name="Jung W.H."/>
            <person name="Sham A."/>
            <person name="Kidd S.E."/>
            <person name="Tangen K."/>
            <person name="Lee N."/>
            <person name="Zeilmaker T."/>
            <person name="Sawkins J."/>
            <person name="McVicker G."/>
            <person name="Shah S."/>
            <person name="Gnerre S."/>
            <person name="Griggs A."/>
            <person name="Zeng Q."/>
            <person name="Bartlett K."/>
            <person name="Li W."/>
            <person name="Wang X."/>
            <person name="Heitman J."/>
            <person name="Stajich J.E."/>
            <person name="Fraser J.A."/>
            <person name="Meyer W."/>
            <person name="Carter D."/>
            <person name="Schein J."/>
            <person name="Krzywinski M."/>
            <person name="Kwong-Chung K.J."/>
            <person name="Varma A."/>
            <person name="Wang J."/>
            <person name="Brunham R."/>
            <person name="Fyfe M."/>
            <person name="Ouellette B.F.F."/>
            <person name="Siddiqui A."/>
            <person name="Marra M."/>
            <person name="Jones S."/>
            <person name="Holt R."/>
            <person name="Birren B.W."/>
            <person name="Galagan J.E."/>
            <person name="Cuomo C.A."/>
        </authorList>
    </citation>
    <scope>NUCLEOTIDE SEQUENCE</scope>
    <source>
        <strain>WM276</strain>
    </source>
</reference>
<keyword evidence="2" id="KW-1185">Reference proteome</keyword>
<dbReference type="KEGG" id="cgi:CGB_G2190C"/>
<dbReference type="EMBL" id="CP000292">
    <property type="protein sequence ID" value="ADV23419.1"/>
    <property type="molecule type" value="Genomic_DNA"/>
</dbReference>
<evidence type="ECO:0000313" key="2">
    <source>
        <dbReference type="Proteomes" id="UP000007805"/>
    </source>
</evidence>
<accession>E6R982</accession>